<dbReference type="GO" id="GO:0046872">
    <property type="term" value="F:metal ion binding"/>
    <property type="evidence" value="ECO:0007669"/>
    <property type="project" value="UniProtKB-KW"/>
</dbReference>
<name>A0A381WF21_9ZZZZ</name>
<gene>
    <name evidence="2" type="ORF">METZ01_LOCUS103512</name>
</gene>
<evidence type="ECO:0000256" key="1">
    <source>
        <dbReference type="ARBA" id="ARBA00022723"/>
    </source>
</evidence>
<proteinExistence type="predicted"/>
<accession>A0A381WF21</accession>
<dbReference type="PANTHER" id="PTHR34448:SF1">
    <property type="entry name" value="BLL6088 PROTEIN"/>
    <property type="match status" value="1"/>
</dbReference>
<keyword evidence="1" id="KW-0479">Metal-binding</keyword>
<evidence type="ECO:0008006" key="3">
    <source>
        <dbReference type="Google" id="ProtNLM"/>
    </source>
</evidence>
<dbReference type="InterPro" id="IPR058739">
    <property type="entry name" value="NicX"/>
</dbReference>
<dbReference type="EMBL" id="UINC01011481">
    <property type="protein sequence ID" value="SVA50658.1"/>
    <property type="molecule type" value="Genomic_DNA"/>
</dbReference>
<dbReference type="AlphaFoldDB" id="A0A381WF21"/>
<reference evidence="2" key="1">
    <citation type="submission" date="2018-05" db="EMBL/GenBank/DDBJ databases">
        <authorList>
            <person name="Lanie J.A."/>
            <person name="Ng W.-L."/>
            <person name="Kazmierczak K.M."/>
            <person name="Andrzejewski T.M."/>
            <person name="Davidsen T.M."/>
            <person name="Wayne K.J."/>
            <person name="Tettelin H."/>
            <person name="Glass J.I."/>
            <person name="Rusch D."/>
            <person name="Podicherti R."/>
            <person name="Tsui H.-C.T."/>
            <person name="Winkler M.E."/>
        </authorList>
    </citation>
    <scope>NUCLEOTIDE SEQUENCE</scope>
</reference>
<sequence length="356" mass="39256">MSETTDVSTALKPEFLVVVDKIYRDMCNLQPGTKVLIIADSRTPRHVVSVFMGTAMAMGADVSVSENPLPPPPTLQPGHEWNSMIKAACKEAELIIDLAVGYADFLAEAVERGARIMSPGDGTGGHHIEDTLIRTMLTTDINKLRKEAIVIGNMFTNASTLRMTSEEGTDFELDIDDLEGISSDEFLWDPDKKKMTGTWATLPPAAPGIVIPKGRGNGVMAVDGFLLYEPAYDHEKPTGPVFLTFKDGKIVDVKGEPLFAGRLTHWLQEQPDDSAEYGPVHLNLGLNSRAMLTQHPEFEKLRGTICCGIGDSSLLTRMWHGSDLEPNISHMHWDILLMRPTLYLDDHLICENGFIQ</sequence>
<dbReference type="Pfam" id="PF26233">
    <property type="entry name" value="NicX"/>
    <property type="match status" value="1"/>
</dbReference>
<dbReference type="SUPFAM" id="SSF144052">
    <property type="entry name" value="Thermophilic metalloprotease-like"/>
    <property type="match status" value="1"/>
</dbReference>
<dbReference type="PANTHER" id="PTHR34448">
    <property type="entry name" value="AMINOPEPTIDASE"/>
    <property type="match status" value="1"/>
</dbReference>
<dbReference type="InterPro" id="IPR052170">
    <property type="entry name" value="M29_Exopeptidase"/>
</dbReference>
<evidence type="ECO:0000313" key="2">
    <source>
        <dbReference type="EMBL" id="SVA50658.1"/>
    </source>
</evidence>
<protein>
    <recommendedName>
        <fullName evidence="3">Leucyl aminopeptidase</fullName>
    </recommendedName>
</protein>
<organism evidence="2">
    <name type="scientific">marine metagenome</name>
    <dbReference type="NCBI Taxonomy" id="408172"/>
    <lineage>
        <taxon>unclassified sequences</taxon>
        <taxon>metagenomes</taxon>
        <taxon>ecological metagenomes</taxon>
    </lineage>
</organism>